<dbReference type="EMBL" id="DUZY01000002">
    <property type="protein sequence ID" value="DAD25912.1"/>
    <property type="molecule type" value="Genomic_DNA"/>
</dbReference>
<name>A0A822Y0W0_NELNU</name>
<gene>
    <name evidence="2" type="ORF">HUJ06_027380</name>
</gene>
<evidence type="ECO:0000313" key="3">
    <source>
        <dbReference type="Proteomes" id="UP000607653"/>
    </source>
</evidence>
<dbReference type="Proteomes" id="UP000607653">
    <property type="component" value="Unassembled WGS sequence"/>
</dbReference>
<accession>A0A822Y0W0</accession>
<dbReference type="SUPFAM" id="SSF48371">
    <property type="entry name" value="ARM repeat"/>
    <property type="match status" value="1"/>
</dbReference>
<dbReference type="InterPro" id="IPR011989">
    <property type="entry name" value="ARM-like"/>
</dbReference>
<reference evidence="2 3" key="1">
    <citation type="journal article" date="2020" name="Mol. Biol. Evol.">
        <title>Distinct Expression and Methylation Patterns for Genes with Different Fates following a Single Whole-Genome Duplication in Flowering Plants.</title>
        <authorList>
            <person name="Shi T."/>
            <person name="Rahmani R.S."/>
            <person name="Gugger P.F."/>
            <person name="Wang M."/>
            <person name="Li H."/>
            <person name="Zhang Y."/>
            <person name="Li Z."/>
            <person name="Wang Q."/>
            <person name="Van de Peer Y."/>
            <person name="Marchal K."/>
            <person name="Chen J."/>
        </authorList>
    </citation>
    <scope>NUCLEOTIDE SEQUENCE [LARGE SCALE GENOMIC DNA]</scope>
    <source>
        <tissue evidence="2">Leaf</tissue>
    </source>
</reference>
<evidence type="ECO:0000313" key="2">
    <source>
        <dbReference type="EMBL" id="DAD25912.1"/>
    </source>
</evidence>
<feature type="repeat" description="ARM" evidence="1">
    <location>
        <begin position="23"/>
        <end position="65"/>
    </location>
</feature>
<protein>
    <submittedName>
        <fullName evidence="2">Uncharacterized protein</fullName>
    </submittedName>
</protein>
<dbReference type="PANTHER" id="PTHR46043:SF13">
    <property type="entry name" value="ARM REPEAT SUPERFAMILY PROTEIN"/>
    <property type="match status" value="1"/>
</dbReference>
<organism evidence="2 3">
    <name type="scientific">Nelumbo nucifera</name>
    <name type="common">Sacred lotus</name>
    <dbReference type="NCBI Taxonomy" id="4432"/>
    <lineage>
        <taxon>Eukaryota</taxon>
        <taxon>Viridiplantae</taxon>
        <taxon>Streptophyta</taxon>
        <taxon>Embryophyta</taxon>
        <taxon>Tracheophyta</taxon>
        <taxon>Spermatophyta</taxon>
        <taxon>Magnoliopsida</taxon>
        <taxon>Proteales</taxon>
        <taxon>Nelumbonaceae</taxon>
        <taxon>Nelumbo</taxon>
    </lineage>
</organism>
<keyword evidence="3" id="KW-1185">Reference proteome</keyword>
<proteinExistence type="predicted"/>
<dbReference type="InterPro" id="IPR000225">
    <property type="entry name" value="Armadillo"/>
</dbReference>
<dbReference type="PANTHER" id="PTHR46043">
    <property type="entry name" value="ARM REPEAT SUPERFAMILY PROTEIN"/>
    <property type="match status" value="1"/>
</dbReference>
<dbReference type="InterPro" id="IPR016024">
    <property type="entry name" value="ARM-type_fold"/>
</dbReference>
<sequence length="90" mass="9683">MDSLLGLLHEDDKKNILIAVAQGVVPVLVQLLDSSSLKIKEKSVAAILSISVADSSKHVLIPEGVLLLNHLIWVLESRSGFAKEKACITL</sequence>
<dbReference type="PROSITE" id="PS50176">
    <property type="entry name" value="ARM_REPEAT"/>
    <property type="match status" value="1"/>
</dbReference>
<dbReference type="Gene3D" id="1.25.10.10">
    <property type="entry name" value="Leucine-rich Repeat Variant"/>
    <property type="match status" value="1"/>
</dbReference>
<dbReference type="Pfam" id="PF00514">
    <property type="entry name" value="Arm"/>
    <property type="match status" value="1"/>
</dbReference>
<evidence type="ECO:0000256" key="1">
    <source>
        <dbReference type="PROSITE-ProRule" id="PRU00259"/>
    </source>
</evidence>
<comment type="caution">
    <text evidence="2">The sequence shown here is derived from an EMBL/GenBank/DDBJ whole genome shotgun (WGS) entry which is preliminary data.</text>
</comment>
<dbReference type="AlphaFoldDB" id="A0A822Y0W0"/>